<dbReference type="InterPro" id="IPR024269">
    <property type="entry name" value="DUF3791"/>
</dbReference>
<dbReference type="Proteomes" id="UP000717835">
    <property type="component" value="Unassembled WGS sequence"/>
</dbReference>
<reference evidence="1" key="2">
    <citation type="submission" date="2021-09" db="EMBL/GenBank/DDBJ databases">
        <authorList>
            <person name="Gilroy R."/>
        </authorList>
    </citation>
    <scope>NUCLEOTIDE SEQUENCE</scope>
    <source>
        <strain evidence="1">CHK55-1828</strain>
    </source>
</reference>
<reference evidence="1" key="1">
    <citation type="journal article" date="2021" name="PeerJ">
        <title>Extensive microbial diversity within the chicken gut microbiome revealed by metagenomics and culture.</title>
        <authorList>
            <person name="Gilroy R."/>
            <person name="Ravi A."/>
            <person name="Getino M."/>
            <person name="Pursley I."/>
            <person name="Horton D.L."/>
            <person name="Alikhan N.F."/>
            <person name="Baker D."/>
            <person name="Gharbi K."/>
            <person name="Hall N."/>
            <person name="Watson M."/>
            <person name="Adriaenssens E.M."/>
            <person name="Foster-Nyarko E."/>
            <person name="Jarju S."/>
            <person name="Secka A."/>
            <person name="Antonio M."/>
            <person name="Oren A."/>
            <person name="Chaudhuri R.R."/>
            <person name="La Ragione R."/>
            <person name="Hildebrand F."/>
            <person name="Pallen M.J."/>
        </authorList>
    </citation>
    <scope>NUCLEOTIDE SEQUENCE</scope>
    <source>
        <strain evidence="1">CHK55-1828</strain>
    </source>
</reference>
<proteinExistence type="predicted"/>
<dbReference type="AlphaFoldDB" id="A0A921HTZ5"/>
<name>A0A921HTZ5_9BACT</name>
<dbReference type="Pfam" id="PF12668">
    <property type="entry name" value="DUF3791"/>
    <property type="match status" value="1"/>
</dbReference>
<dbReference type="EMBL" id="DYVX01000003">
    <property type="protein sequence ID" value="HJF90840.1"/>
    <property type="molecule type" value="Genomic_DNA"/>
</dbReference>
<sequence length="72" mass="7961">MMNFDQLNFVTFCVGSLADALKMSAGSVYGLLRSSGILTGYLLPGYDVLHTFSKEYLVEDLISYMKEKGVLV</sequence>
<protein>
    <submittedName>
        <fullName evidence="1">DUF3791 domain-containing protein</fullName>
    </submittedName>
</protein>
<comment type="caution">
    <text evidence="1">The sequence shown here is derived from an EMBL/GenBank/DDBJ whole genome shotgun (WGS) entry which is preliminary data.</text>
</comment>
<evidence type="ECO:0000313" key="2">
    <source>
        <dbReference type="Proteomes" id="UP000717835"/>
    </source>
</evidence>
<organism evidence="1 2">
    <name type="scientific">Mediterranea massiliensis</name>
    <dbReference type="NCBI Taxonomy" id="1841865"/>
    <lineage>
        <taxon>Bacteria</taxon>
        <taxon>Pseudomonadati</taxon>
        <taxon>Bacteroidota</taxon>
        <taxon>Bacteroidia</taxon>
        <taxon>Bacteroidales</taxon>
        <taxon>Bacteroidaceae</taxon>
        <taxon>Mediterranea</taxon>
    </lineage>
</organism>
<dbReference type="RefSeq" id="WP_022019464.1">
    <property type="nucleotide sequence ID" value="NZ_CALUIP010000002.1"/>
</dbReference>
<evidence type="ECO:0000313" key="1">
    <source>
        <dbReference type="EMBL" id="HJF90840.1"/>
    </source>
</evidence>
<accession>A0A921HTZ5</accession>
<gene>
    <name evidence="1" type="ORF">K8W02_00420</name>
</gene>